<keyword evidence="4" id="KW-1185">Reference proteome</keyword>
<dbReference type="STRING" id="29313.BHQ16_20220"/>
<keyword evidence="2" id="KW-0732">Signal</keyword>
<dbReference type="Proteomes" id="UP000252015">
    <property type="component" value="Unassembled WGS sequence"/>
</dbReference>
<dbReference type="AlphaFoldDB" id="A0A375Z393"/>
<evidence type="ECO:0000313" key="4">
    <source>
        <dbReference type="Proteomes" id="UP000252015"/>
    </source>
</evidence>
<evidence type="ECO:0000256" key="1">
    <source>
        <dbReference type="SAM" id="MobiDB-lite"/>
    </source>
</evidence>
<organism evidence="3 4">
    <name type="scientific">Mycobacterium shimoidei</name>
    <dbReference type="NCBI Taxonomy" id="29313"/>
    <lineage>
        <taxon>Bacteria</taxon>
        <taxon>Bacillati</taxon>
        <taxon>Actinomycetota</taxon>
        <taxon>Actinomycetes</taxon>
        <taxon>Mycobacteriales</taxon>
        <taxon>Mycobacteriaceae</taxon>
        <taxon>Mycobacterium</taxon>
    </lineage>
</organism>
<accession>A0A375Z393</accession>
<proteinExistence type="predicted"/>
<feature type="signal peptide" evidence="2">
    <location>
        <begin position="1"/>
        <end position="32"/>
    </location>
</feature>
<gene>
    <name evidence="3" type="ORF">MSP7336_03831</name>
</gene>
<dbReference type="RefSeq" id="WP_113964348.1">
    <property type="nucleotide sequence ID" value="NZ_UEGW01000001.1"/>
</dbReference>
<sequence>MSYTRRSDRLGGLAVGVVVGAAAAAIPTTASADPFTPFDPNNFAISIDGFTLFQVGTAHATSGIGDFAIADGDGSDAVAEGGFGDFASADGIGSTAVAGLNVVGAGNNLTSPAPSAPRVTPKRASTAASTPLPLLARMPLPTPVSAPALQLPTSTSRTSWAISLQPPHTTHSLTLKPGAATSLS</sequence>
<protein>
    <submittedName>
        <fullName evidence="3">Uncharacterized protein</fullName>
    </submittedName>
</protein>
<reference evidence="3 4" key="1">
    <citation type="submission" date="2018-05" db="EMBL/GenBank/DDBJ databases">
        <authorList>
            <consortium name="IHU Genomes"/>
        </authorList>
    </citation>
    <scope>NUCLEOTIDE SEQUENCE [LARGE SCALE GENOMIC DNA]</scope>
    <source>
        <strain evidence="3 4">P7336</strain>
    </source>
</reference>
<feature type="region of interest" description="Disordered" evidence="1">
    <location>
        <begin position="111"/>
        <end position="131"/>
    </location>
</feature>
<feature type="chain" id="PRO_5016978094" evidence="2">
    <location>
        <begin position="33"/>
        <end position="184"/>
    </location>
</feature>
<dbReference type="EMBL" id="UEGW01000001">
    <property type="protein sequence ID" value="SRX95562.1"/>
    <property type="molecule type" value="Genomic_DNA"/>
</dbReference>
<evidence type="ECO:0000256" key="2">
    <source>
        <dbReference type="SAM" id="SignalP"/>
    </source>
</evidence>
<evidence type="ECO:0000313" key="3">
    <source>
        <dbReference type="EMBL" id="SRX95562.1"/>
    </source>
</evidence>
<name>A0A375Z393_MYCSH</name>